<dbReference type="Proteomes" id="UP001108027">
    <property type="component" value="Unassembled WGS sequence"/>
</dbReference>
<organism evidence="3 4">
    <name type="scientific">Alloalcanivorax marinus</name>
    <dbReference type="NCBI Taxonomy" id="1177169"/>
    <lineage>
        <taxon>Bacteria</taxon>
        <taxon>Pseudomonadati</taxon>
        <taxon>Pseudomonadota</taxon>
        <taxon>Gammaproteobacteria</taxon>
        <taxon>Oceanospirillales</taxon>
        <taxon>Alcanivoracaceae</taxon>
        <taxon>Alloalcanivorax</taxon>
    </lineage>
</organism>
<dbReference type="EMBL" id="JAJGNA010000036">
    <property type="protein sequence ID" value="MCC4310369.1"/>
    <property type="molecule type" value="Genomic_DNA"/>
</dbReference>
<protein>
    <recommendedName>
        <fullName evidence="2">Scaffold protein FimL second domain-containing protein</fullName>
    </recommendedName>
</protein>
<evidence type="ECO:0000259" key="2">
    <source>
        <dbReference type="Pfam" id="PF26379"/>
    </source>
</evidence>
<reference evidence="3" key="1">
    <citation type="submission" date="2021-10" db="EMBL/GenBank/DDBJ databases">
        <title>The diversity and Nitrogen Metabolism of Culturable Nitrate-Utilizing Bacteria Within the Oxygen Minimum Zone of the Changjiang (Yangtze River)Estuary.</title>
        <authorList>
            <person name="Zhang D."/>
            <person name="Zheng J."/>
            <person name="Liu S."/>
            <person name="He W."/>
        </authorList>
    </citation>
    <scope>NUCLEOTIDE SEQUENCE</scope>
    <source>
        <strain evidence="3">FXH-223</strain>
    </source>
</reference>
<evidence type="ECO:0000256" key="1">
    <source>
        <dbReference type="SAM" id="Coils"/>
    </source>
</evidence>
<feature type="domain" description="Scaffold protein FimL second" evidence="2">
    <location>
        <begin position="153"/>
        <end position="287"/>
    </location>
</feature>
<evidence type="ECO:0000313" key="3">
    <source>
        <dbReference type="EMBL" id="MCC4310369.1"/>
    </source>
</evidence>
<dbReference type="SUPFAM" id="SSF47226">
    <property type="entry name" value="Histidine-containing phosphotransfer domain, HPT domain"/>
    <property type="match status" value="2"/>
</dbReference>
<dbReference type="InterPro" id="IPR036641">
    <property type="entry name" value="HPT_dom_sf"/>
</dbReference>
<dbReference type="RefSeq" id="WP_228235012.1">
    <property type="nucleotide sequence ID" value="NZ_ARXL01000009.1"/>
</dbReference>
<dbReference type="InterPro" id="IPR058661">
    <property type="entry name" value="FimL_2nd"/>
</dbReference>
<evidence type="ECO:0000313" key="4">
    <source>
        <dbReference type="Proteomes" id="UP001108027"/>
    </source>
</evidence>
<comment type="caution">
    <text evidence="3">The sequence shown here is derived from an EMBL/GenBank/DDBJ whole genome shotgun (WGS) entry which is preliminary data.</text>
</comment>
<name>A0A9Q3URN0_9GAMM</name>
<keyword evidence="1" id="KW-0175">Coiled coil</keyword>
<dbReference type="Pfam" id="PF26379">
    <property type="entry name" value="FimL_2nd"/>
    <property type="match status" value="1"/>
</dbReference>
<keyword evidence="4" id="KW-1185">Reference proteome</keyword>
<dbReference type="GO" id="GO:0000160">
    <property type="term" value="P:phosphorelay signal transduction system"/>
    <property type="evidence" value="ECO:0007669"/>
    <property type="project" value="InterPro"/>
</dbReference>
<sequence>MVAITNTTSLTFLKEAIDTTLSEAEASLEAFAEERGDAANLDQCAGAFHQLRGISQVLELNAATLMSEEMELAAEALKRQRDRALIQALGNAIVLLSRYFEYVQLKDSALPELLIGGINELRRAGGKSLIQESHFFSVDLARAREPAAGPGEPAALVEQGRRLRHMYQVGLLGLLRGDNRDAHLKLMARALQRVDRLCGDCAQSRFWWVARAATESLAVDRMVITPARKALLAQYDRQLKKLVYDGERALAQEAPLLLIKESVFLASLGSGATDCAAEVRAVFGAGQGISDADLQRELALMTGSRGSVIRSVAGALKDEINQIKDTLDLAAQGVADTDYAAVAGGLRRVASTLEMVGKEQEAGVLRQRADAIAGWPADTDVESADFHALVDDLLAAENTVASLERSLAPSDDVRRDATNSNISLYQLDDARMTVVGECRAGLALAKRSLASYMDNQWDPMHISNLPGTFATISGGLMFLELERACRVIAACRRHIEERLLRGDQPPGQPAMETLADALTGIDYYLESMEERKPIGEGVLDVSERAVAELGYPVTGQAERGGPESDRG</sequence>
<proteinExistence type="predicted"/>
<accession>A0A9Q3URN0</accession>
<dbReference type="Gene3D" id="1.20.120.160">
    <property type="entry name" value="HPT domain"/>
    <property type="match status" value="1"/>
</dbReference>
<dbReference type="AlphaFoldDB" id="A0A9Q3URN0"/>
<gene>
    <name evidence="3" type="ORF">LL252_17520</name>
</gene>
<feature type="coiled-coil region" evidence="1">
    <location>
        <begin position="60"/>
        <end position="87"/>
    </location>
</feature>